<feature type="transmembrane region" description="Helical" evidence="9">
    <location>
        <begin position="65"/>
        <end position="86"/>
    </location>
</feature>
<dbReference type="InterPro" id="IPR006603">
    <property type="entry name" value="PQ-loop_rpt"/>
</dbReference>
<protein>
    <recommendedName>
        <fullName evidence="8">Mannose-P-dolichol utilization defect 1 protein homolog</fullName>
    </recommendedName>
</protein>
<dbReference type="Proteomes" id="UP000239649">
    <property type="component" value="Unassembled WGS sequence"/>
</dbReference>
<dbReference type="PANTHER" id="PTHR12226">
    <property type="entry name" value="MANNOSE-P-DOLICHOL UTILIZATION DEFECT 1 LEC35 -RELATED"/>
    <property type="match status" value="1"/>
</dbReference>
<keyword evidence="3 8" id="KW-0812">Transmembrane</keyword>
<keyword evidence="2" id="KW-0813">Transport</keyword>
<evidence type="ECO:0000313" key="11">
    <source>
        <dbReference type="Proteomes" id="UP000239649"/>
    </source>
</evidence>
<dbReference type="GO" id="GO:0016020">
    <property type="term" value="C:membrane"/>
    <property type="evidence" value="ECO:0007669"/>
    <property type="project" value="UniProtKB-SubCell"/>
</dbReference>
<keyword evidence="4" id="KW-0677">Repeat</keyword>
<evidence type="ECO:0000256" key="7">
    <source>
        <dbReference type="ARBA" id="ARBA00038475"/>
    </source>
</evidence>
<comment type="caution">
    <text evidence="10">The sequence shown here is derived from an EMBL/GenBank/DDBJ whole genome shotgun (WGS) entry which is preliminary data.</text>
</comment>
<dbReference type="Gene3D" id="1.20.1280.290">
    <property type="match status" value="2"/>
</dbReference>
<evidence type="ECO:0000256" key="2">
    <source>
        <dbReference type="ARBA" id="ARBA00022448"/>
    </source>
</evidence>
<gene>
    <name evidence="10" type="ORF">C2E20_5865</name>
</gene>
<feature type="transmembrane region" description="Helical" evidence="9">
    <location>
        <begin position="35"/>
        <end position="53"/>
    </location>
</feature>
<name>A0A2P6V9R2_9CHLO</name>
<evidence type="ECO:0000256" key="6">
    <source>
        <dbReference type="ARBA" id="ARBA00023136"/>
    </source>
</evidence>
<accession>A0A2P6V9R2</accession>
<comment type="similarity">
    <text evidence="7 8">Belongs to the MPDU1 (TC 2.A.43.3) family.</text>
</comment>
<evidence type="ECO:0000256" key="1">
    <source>
        <dbReference type="ARBA" id="ARBA00004141"/>
    </source>
</evidence>
<feature type="transmembrane region" description="Helical" evidence="9">
    <location>
        <begin position="92"/>
        <end position="115"/>
    </location>
</feature>
<evidence type="ECO:0000256" key="3">
    <source>
        <dbReference type="ARBA" id="ARBA00022692"/>
    </source>
</evidence>
<dbReference type="AlphaFoldDB" id="A0A2P6V9R2"/>
<evidence type="ECO:0000313" key="10">
    <source>
        <dbReference type="EMBL" id="PSC70826.1"/>
    </source>
</evidence>
<keyword evidence="5 8" id="KW-1133">Transmembrane helix</keyword>
<sequence length="246" mass="25366">MLQRARPRRGRAVVAAAAAVATAAATPAASPLVASLAVLVGWLVIAGSCIRSLPQILRILRNNSVRGLSLTSFSSELFCYMVSVSYNIANGYAFSTFGDTAICALQNVAIIGFIFKMGSVPAALQLGLSTSLVCAGWWLFSGACPPALLTSLQAGSVVMMAVGGRLPQILLNVKRGNSGELSLLTCALSLAGNLARVFTTMALVKDPIILGSAATQAVLNGILTYQTIDTARRARAKAAAAAPQAV</sequence>
<evidence type="ECO:0000256" key="4">
    <source>
        <dbReference type="ARBA" id="ARBA00022737"/>
    </source>
</evidence>
<proteinExistence type="inferred from homology"/>
<comment type="subcellular location">
    <subcellularLocation>
        <location evidence="1 8">Membrane</location>
        <topology evidence="1 8">Multi-pass membrane protein</topology>
    </subcellularLocation>
</comment>
<evidence type="ECO:0000256" key="9">
    <source>
        <dbReference type="SAM" id="Phobius"/>
    </source>
</evidence>
<keyword evidence="6 8" id="KW-0472">Membrane</keyword>
<dbReference type="PIRSF" id="PIRSF023381">
    <property type="entry name" value="MannP-dilichol_defect-1p"/>
    <property type="match status" value="1"/>
</dbReference>
<keyword evidence="11" id="KW-1185">Reference proteome</keyword>
<reference evidence="10 11" key="1">
    <citation type="journal article" date="2018" name="Plant J.">
        <title>Genome sequences of Chlorella sorokiniana UTEX 1602 and Micractinium conductrix SAG 241.80: implications to maltose excretion by a green alga.</title>
        <authorList>
            <person name="Arriola M.B."/>
            <person name="Velmurugan N."/>
            <person name="Zhang Y."/>
            <person name="Plunkett M.H."/>
            <person name="Hondzo H."/>
            <person name="Barney B.M."/>
        </authorList>
    </citation>
    <scope>NUCLEOTIDE SEQUENCE [LARGE SCALE GENOMIC DNA]</scope>
    <source>
        <strain evidence="10 11">SAG 241.80</strain>
    </source>
</reference>
<evidence type="ECO:0000256" key="8">
    <source>
        <dbReference type="PIRNR" id="PIRNR023381"/>
    </source>
</evidence>
<dbReference type="PANTHER" id="PTHR12226:SF2">
    <property type="entry name" value="MANNOSE-P-DOLICHOL UTILIZATION DEFECT 1 PROTEIN"/>
    <property type="match status" value="1"/>
</dbReference>
<dbReference type="InterPro" id="IPR016817">
    <property type="entry name" value="MannP-dilichol_defect-1"/>
</dbReference>
<dbReference type="Pfam" id="PF04193">
    <property type="entry name" value="PQ-loop"/>
    <property type="match status" value="2"/>
</dbReference>
<dbReference type="EMBL" id="LHPF02000018">
    <property type="protein sequence ID" value="PSC70826.1"/>
    <property type="molecule type" value="Genomic_DNA"/>
</dbReference>
<evidence type="ECO:0000256" key="5">
    <source>
        <dbReference type="ARBA" id="ARBA00022989"/>
    </source>
</evidence>
<dbReference type="SMART" id="SM00679">
    <property type="entry name" value="CTNS"/>
    <property type="match status" value="2"/>
</dbReference>
<feature type="transmembrane region" description="Helical" evidence="9">
    <location>
        <begin position="122"/>
        <end position="140"/>
    </location>
</feature>
<dbReference type="OrthoDB" id="271506at2759"/>
<organism evidence="10 11">
    <name type="scientific">Micractinium conductrix</name>
    <dbReference type="NCBI Taxonomy" id="554055"/>
    <lineage>
        <taxon>Eukaryota</taxon>
        <taxon>Viridiplantae</taxon>
        <taxon>Chlorophyta</taxon>
        <taxon>core chlorophytes</taxon>
        <taxon>Trebouxiophyceae</taxon>
        <taxon>Chlorellales</taxon>
        <taxon>Chlorellaceae</taxon>
        <taxon>Chlorella clade</taxon>
        <taxon>Micractinium</taxon>
    </lineage>
</organism>